<accession>A0A4R2JEZ9</accession>
<name>A0A4R2JEZ9_9PSEU</name>
<proteinExistence type="predicted"/>
<dbReference type="Proteomes" id="UP000295680">
    <property type="component" value="Unassembled WGS sequence"/>
</dbReference>
<dbReference type="AlphaFoldDB" id="A0A4R2JEZ9"/>
<dbReference type="RefSeq" id="WP_132118924.1">
    <property type="nucleotide sequence ID" value="NZ_SLWS01000005.1"/>
</dbReference>
<comment type="caution">
    <text evidence="1">The sequence shown here is derived from an EMBL/GenBank/DDBJ whole genome shotgun (WGS) entry which is preliminary data.</text>
</comment>
<evidence type="ECO:0000313" key="1">
    <source>
        <dbReference type="EMBL" id="TCO58283.1"/>
    </source>
</evidence>
<gene>
    <name evidence="1" type="ORF">EV192_105348</name>
</gene>
<organism evidence="1 2">
    <name type="scientific">Actinocrispum wychmicini</name>
    <dbReference type="NCBI Taxonomy" id="1213861"/>
    <lineage>
        <taxon>Bacteria</taxon>
        <taxon>Bacillati</taxon>
        <taxon>Actinomycetota</taxon>
        <taxon>Actinomycetes</taxon>
        <taxon>Pseudonocardiales</taxon>
        <taxon>Pseudonocardiaceae</taxon>
        <taxon>Actinocrispum</taxon>
    </lineage>
</organism>
<dbReference type="OrthoDB" id="4164470at2"/>
<evidence type="ECO:0008006" key="3">
    <source>
        <dbReference type="Google" id="ProtNLM"/>
    </source>
</evidence>
<sequence>MPERQRSCLDLTEEQFHLLSRGSRPVTVDGRLISRELPARRVGLQELRVTMLKRRAGDRLTDAVWSHLVRMAGTEPDPWVIAAAGMMLPGLKSIAARMRGCYPYDTCDLDSEILEAFLHELRRLAPDRPGLHIQLYQAAWRRGWQTCRREARRASRCVPLPEGLADHRSGNPDIPLARALLDGVITAEQATLVCRVHLDSAQRGDVARQLGMGRDRARRELAIATRGLSVYLAAA</sequence>
<reference evidence="1 2" key="1">
    <citation type="submission" date="2019-03" db="EMBL/GenBank/DDBJ databases">
        <title>Genomic Encyclopedia of Type Strains, Phase IV (KMG-IV): sequencing the most valuable type-strain genomes for metagenomic binning, comparative biology and taxonomic classification.</title>
        <authorList>
            <person name="Goeker M."/>
        </authorList>
    </citation>
    <scope>NUCLEOTIDE SEQUENCE [LARGE SCALE GENOMIC DNA]</scope>
    <source>
        <strain evidence="1 2">DSM 45934</strain>
    </source>
</reference>
<dbReference type="EMBL" id="SLWS01000005">
    <property type="protein sequence ID" value="TCO58283.1"/>
    <property type="molecule type" value="Genomic_DNA"/>
</dbReference>
<protein>
    <recommendedName>
        <fullName evidence="3">DNA-directed RNA polymerase specialized sigma24 family protein</fullName>
    </recommendedName>
</protein>
<keyword evidence="2" id="KW-1185">Reference proteome</keyword>
<evidence type="ECO:0000313" key="2">
    <source>
        <dbReference type="Proteomes" id="UP000295680"/>
    </source>
</evidence>